<gene>
    <name evidence="2" type="ORF">GCM10022409_45730</name>
</gene>
<accession>A0ABP7UUZ8</accession>
<keyword evidence="1" id="KW-0472">Membrane</keyword>
<feature type="transmembrane region" description="Helical" evidence="1">
    <location>
        <begin position="40"/>
        <end position="58"/>
    </location>
</feature>
<dbReference type="RefSeq" id="WP_345059283.1">
    <property type="nucleotide sequence ID" value="NZ_BAABDK010000034.1"/>
</dbReference>
<feature type="transmembrane region" description="Helical" evidence="1">
    <location>
        <begin position="255"/>
        <end position="277"/>
    </location>
</feature>
<sequence>MKTALLSPTIFPDSAAKPTTENPLRTFLRVLHRVNPVLSGTGWLNVALAALALLLLPFDHRLVVGALVWLKPLKFALSITAFAWTLGWLLADLPAAAQRSVRRLSQIVALSMVVEQAVIFTQAARGTTSHYNVGSPLDAVLFQLMGIFIMVNTAMTIWAVLLVWRHRPHGPAGYVWGVRLGLLLFLVGSVLGGMMIHLNQHTVGAADGGPGLPGLGWSTRAGDLRAAHFLGMHALQALPSLGWALSRTVPRRARLLTWVGAALYAAAVAGLFALALAGRPLWAGQ</sequence>
<feature type="transmembrane region" description="Helical" evidence="1">
    <location>
        <begin position="226"/>
        <end position="243"/>
    </location>
</feature>
<evidence type="ECO:0000256" key="1">
    <source>
        <dbReference type="SAM" id="Phobius"/>
    </source>
</evidence>
<evidence type="ECO:0000313" key="2">
    <source>
        <dbReference type="EMBL" id="GAA4053637.1"/>
    </source>
</evidence>
<keyword evidence="1" id="KW-1133">Transmembrane helix</keyword>
<dbReference type="EMBL" id="BAABDK010000034">
    <property type="protein sequence ID" value="GAA4053637.1"/>
    <property type="molecule type" value="Genomic_DNA"/>
</dbReference>
<organism evidence="2 3">
    <name type="scientific">Hymenobacter glaciei</name>
    <dbReference type="NCBI Taxonomy" id="877209"/>
    <lineage>
        <taxon>Bacteria</taxon>
        <taxon>Pseudomonadati</taxon>
        <taxon>Bacteroidota</taxon>
        <taxon>Cytophagia</taxon>
        <taxon>Cytophagales</taxon>
        <taxon>Hymenobacteraceae</taxon>
        <taxon>Hymenobacter</taxon>
    </lineage>
</organism>
<protein>
    <submittedName>
        <fullName evidence="2">Uncharacterized protein</fullName>
    </submittedName>
</protein>
<name>A0ABP7UUZ8_9BACT</name>
<keyword evidence="1" id="KW-0812">Transmembrane</keyword>
<reference evidence="3" key="1">
    <citation type="journal article" date="2019" name="Int. J. Syst. Evol. Microbiol.">
        <title>The Global Catalogue of Microorganisms (GCM) 10K type strain sequencing project: providing services to taxonomists for standard genome sequencing and annotation.</title>
        <authorList>
            <consortium name="The Broad Institute Genomics Platform"/>
            <consortium name="The Broad Institute Genome Sequencing Center for Infectious Disease"/>
            <person name="Wu L."/>
            <person name="Ma J."/>
        </authorList>
    </citation>
    <scope>NUCLEOTIDE SEQUENCE [LARGE SCALE GENOMIC DNA]</scope>
    <source>
        <strain evidence="3">JCM 17225</strain>
    </source>
</reference>
<comment type="caution">
    <text evidence="2">The sequence shown here is derived from an EMBL/GenBank/DDBJ whole genome shotgun (WGS) entry which is preliminary data.</text>
</comment>
<proteinExistence type="predicted"/>
<dbReference type="Proteomes" id="UP001501469">
    <property type="component" value="Unassembled WGS sequence"/>
</dbReference>
<feature type="transmembrane region" description="Helical" evidence="1">
    <location>
        <begin position="70"/>
        <end position="91"/>
    </location>
</feature>
<keyword evidence="3" id="KW-1185">Reference proteome</keyword>
<feature type="transmembrane region" description="Helical" evidence="1">
    <location>
        <begin position="140"/>
        <end position="164"/>
    </location>
</feature>
<evidence type="ECO:0000313" key="3">
    <source>
        <dbReference type="Proteomes" id="UP001501469"/>
    </source>
</evidence>
<feature type="transmembrane region" description="Helical" evidence="1">
    <location>
        <begin position="176"/>
        <end position="198"/>
    </location>
</feature>